<evidence type="ECO:0008006" key="5">
    <source>
        <dbReference type="Google" id="ProtNLM"/>
    </source>
</evidence>
<evidence type="ECO:0000256" key="1">
    <source>
        <dbReference type="ARBA" id="ARBA00023002"/>
    </source>
</evidence>
<dbReference type="SUPFAM" id="SSF51735">
    <property type="entry name" value="NAD(P)-binding Rossmann-fold domains"/>
    <property type="match status" value="1"/>
</dbReference>
<dbReference type="Pfam" id="PF00106">
    <property type="entry name" value="adh_short"/>
    <property type="match status" value="1"/>
</dbReference>
<dbReference type="Gene3D" id="3.40.50.720">
    <property type="entry name" value="NAD(P)-binding Rossmann-like Domain"/>
    <property type="match status" value="1"/>
</dbReference>
<gene>
    <name evidence="3" type="ORF">UA08_03017</name>
</gene>
<feature type="region of interest" description="Disordered" evidence="2">
    <location>
        <begin position="916"/>
        <end position="935"/>
    </location>
</feature>
<dbReference type="PANTHER" id="PTHR47534">
    <property type="entry name" value="YALI0E05731P"/>
    <property type="match status" value="1"/>
</dbReference>
<comment type="caution">
    <text evidence="3">The sequence shown here is derived from an EMBL/GenBank/DDBJ whole genome shotgun (WGS) entry which is preliminary data.</text>
</comment>
<accession>A0A225AK53</accession>
<dbReference type="Proteomes" id="UP000214365">
    <property type="component" value="Unassembled WGS sequence"/>
</dbReference>
<evidence type="ECO:0000313" key="4">
    <source>
        <dbReference type="Proteomes" id="UP000214365"/>
    </source>
</evidence>
<keyword evidence="1" id="KW-0560">Oxidoreductase</keyword>
<dbReference type="InterPro" id="IPR052228">
    <property type="entry name" value="Sec_Metab_Biosynth_Oxidored"/>
</dbReference>
<dbReference type="STRING" id="1441469.A0A225AK53"/>
<evidence type="ECO:0000313" key="3">
    <source>
        <dbReference type="EMBL" id="OKL61931.1"/>
    </source>
</evidence>
<dbReference type="GeneID" id="31002772"/>
<name>A0A225AK53_TALAT</name>
<organism evidence="3 4">
    <name type="scientific">Talaromyces atroroseus</name>
    <dbReference type="NCBI Taxonomy" id="1441469"/>
    <lineage>
        <taxon>Eukaryota</taxon>
        <taxon>Fungi</taxon>
        <taxon>Dikarya</taxon>
        <taxon>Ascomycota</taxon>
        <taxon>Pezizomycotina</taxon>
        <taxon>Eurotiomycetes</taxon>
        <taxon>Eurotiomycetidae</taxon>
        <taxon>Eurotiales</taxon>
        <taxon>Trichocomaceae</taxon>
        <taxon>Talaromyces</taxon>
        <taxon>Talaromyces sect. Trachyspermi</taxon>
    </lineage>
</organism>
<evidence type="ECO:0000256" key="2">
    <source>
        <dbReference type="SAM" id="MobiDB-lite"/>
    </source>
</evidence>
<dbReference type="RefSeq" id="XP_020122052.1">
    <property type="nucleotide sequence ID" value="XM_020265122.1"/>
</dbReference>
<proteinExistence type="predicted"/>
<dbReference type="EMBL" id="LFMY01000003">
    <property type="protein sequence ID" value="OKL61931.1"/>
    <property type="molecule type" value="Genomic_DNA"/>
</dbReference>
<keyword evidence="4" id="KW-1185">Reference proteome</keyword>
<dbReference type="InterPro" id="IPR002347">
    <property type="entry name" value="SDR_fam"/>
</dbReference>
<dbReference type="AlphaFoldDB" id="A0A225AK53"/>
<dbReference type="GO" id="GO:0016491">
    <property type="term" value="F:oxidoreductase activity"/>
    <property type="evidence" value="ECO:0007669"/>
    <property type="project" value="UniProtKB-KW"/>
</dbReference>
<dbReference type="InterPro" id="IPR036291">
    <property type="entry name" value="NAD(P)-bd_dom_sf"/>
</dbReference>
<sequence length="972" mass="108188">MVSISEVRASNTRITADTVPHTAVFTGATDGIGKASLTRLIATKLPVKVYVIGRNGEKHKAFLDELRGFNKQANIIWLEGQLSLLADTKRLCDEIKAREKCIDTLYMSAGFISGERLETSEGNALSQSLTYYSRVLMMMQLLPLLKASPNNPRVVSVLNAGNETTSIFLDDLNLKKPGNYTLVNLAKSTSTYTTLTMSKIAKENPGVTFIHHYPGGVSTDLFKKVWGNKWYWPLFGLALSILGTSPEDAAEKILYMITSAKYGGKGVALAAGQSPGLTMAKTKQADSLFAINDKLKELQQEKVMAQLKAMNAGDIIWRKTMDTIEPYAGSLRLTASPGLTPLERTSAIQVRYQNRVRSGHGQKTVRLLARNQIITTRCKSSTCNGETRPNPGLRLVRQGLQTVLQGKVPMRGSPRRCRLRKPPDTVRRRTLRDVESGAKIAKLEGRIDTLTTMIQSIANGTTGLQINPNESLITTSGSTSKSTSTYSDSEVAPPLYDLALDEAAWYLDRFVTHMLPCFPFIWLSPGTTIQQLRWERPFLAEAITAVATPSMQEKLARTERLKFHLTRSAVLENQSSIDMLLAILTYVAWSTDPFIQRGSNLSRMIMLAMSLVYDLQSSKPPPPDAHVIAKMTPGLGHPERNPSDSSARGFIEQQRAVLACFLLSSIISSSFGSIVALRWNSKMEEALKSIETNEGCPSDESFAIQVRLQVLSQKALNIREPQEVDETTPFATSMYVKVLQTQLKELRASFSPRLQRRDVLTAYAHYVELCINEVTRLACSEAPLLSEPGIGDEPNGSMAGFERIECLWRSLYAVKSWLDVFYMIPPAAYMGFPFFCWFQLVRCIVILKHLSTFDDPAWDCEAVRKTVDMHMILNWMAEKAELASREAGEQSDDDLFRRVCKMLRLSQRWVVAKQRAASQKEQEPPSLYSDAPELAPAGEDMMDPSEMAWMNALETGDGAWLEEVLGWSPVIV</sequence>
<reference evidence="3 4" key="1">
    <citation type="submission" date="2015-06" db="EMBL/GenBank/DDBJ databases">
        <title>Talaromyces atroroseus IBT 11181 draft genome.</title>
        <authorList>
            <person name="Rasmussen K.B."/>
            <person name="Rasmussen S."/>
            <person name="Petersen B."/>
            <person name="Sicheritz-Ponten T."/>
            <person name="Mortensen U.H."/>
            <person name="Thrane U."/>
        </authorList>
    </citation>
    <scope>NUCLEOTIDE SEQUENCE [LARGE SCALE GENOMIC DNA]</scope>
    <source>
        <strain evidence="3 4">IBT 11181</strain>
    </source>
</reference>
<protein>
    <recommendedName>
        <fullName evidence="5">Transcription factor domain-containing protein</fullName>
    </recommendedName>
</protein>
<dbReference type="OrthoDB" id="4226184at2759"/>
<dbReference type="PANTHER" id="PTHR47534:SF3">
    <property type="entry name" value="ALCOHOL DEHYDROGENASE-LIKE C-TERMINAL DOMAIN-CONTAINING PROTEIN"/>
    <property type="match status" value="1"/>
</dbReference>